<dbReference type="Pfam" id="PF01299">
    <property type="entry name" value="Lamp2-like_luminal"/>
    <property type="match status" value="1"/>
</dbReference>
<dbReference type="PROSITE" id="PS51407">
    <property type="entry name" value="LAMP_3"/>
    <property type="match status" value="1"/>
</dbReference>
<dbReference type="Proteomes" id="UP000279307">
    <property type="component" value="Chromosome 6"/>
</dbReference>
<evidence type="ECO:0000256" key="2">
    <source>
        <dbReference type="ARBA" id="ARBA00004158"/>
    </source>
</evidence>
<gene>
    <name evidence="26" type="ORF">DMN91_005913</name>
</gene>
<dbReference type="GO" id="GO:0005886">
    <property type="term" value="C:plasma membrane"/>
    <property type="evidence" value="ECO:0007669"/>
    <property type="project" value="UniProtKB-SubCell"/>
</dbReference>
<evidence type="ECO:0000256" key="6">
    <source>
        <dbReference type="ARBA" id="ARBA00022692"/>
    </source>
</evidence>
<dbReference type="PRINTS" id="PR00336">
    <property type="entry name" value="LYSASSOCTDMP"/>
</dbReference>
<keyword evidence="11 20" id="KW-0472">Membrane</keyword>
<accession>A0A3L8DM75</accession>
<reference evidence="26 27" key="1">
    <citation type="journal article" date="2018" name="Genome Res.">
        <title>The genomic architecture and molecular evolution of ant odorant receptors.</title>
        <authorList>
            <person name="McKenzie S.K."/>
            <person name="Kronauer D.J.C."/>
        </authorList>
    </citation>
    <scope>NUCLEOTIDE SEQUENCE [LARGE SCALE GENOMIC DNA]</scope>
    <source>
        <strain evidence="26">Clonal line C1</strain>
    </source>
</reference>
<feature type="chain" id="PRO_5018251109" description="Lysosome-associated membrane glycoprotein 5" evidence="23">
    <location>
        <begin position="20"/>
        <end position="348"/>
    </location>
</feature>
<evidence type="ECO:0000256" key="8">
    <source>
        <dbReference type="ARBA" id="ARBA00022753"/>
    </source>
</evidence>
<keyword evidence="13" id="KW-0966">Cell projection</keyword>
<dbReference type="InterPro" id="IPR002000">
    <property type="entry name" value="Lysosome-assoc_membr_glycop"/>
</dbReference>
<evidence type="ECO:0000256" key="5">
    <source>
        <dbReference type="ARBA" id="ARBA00009644"/>
    </source>
</evidence>
<comment type="caution">
    <text evidence="20">Lacks conserved residue(s) required for the propagation of feature annotation.</text>
</comment>
<evidence type="ECO:0000256" key="14">
    <source>
        <dbReference type="ARBA" id="ARBA00023329"/>
    </source>
</evidence>
<evidence type="ECO:0000256" key="15">
    <source>
        <dbReference type="ARBA" id="ARBA00029428"/>
    </source>
</evidence>
<evidence type="ECO:0000256" key="18">
    <source>
        <dbReference type="ARBA" id="ARBA00074379"/>
    </source>
</evidence>
<keyword evidence="14" id="KW-0968">Cytoplasmic vesicle</keyword>
<dbReference type="Pfam" id="PF21222">
    <property type="entry name" value="Lamp2_2nd"/>
    <property type="match status" value="1"/>
</dbReference>
<evidence type="ECO:0000256" key="21">
    <source>
        <dbReference type="SAM" id="MobiDB-lite"/>
    </source>
</evidence>
<feature type="signal peptide" evidence="23">
    <location>
        <begin position="1"/>
        <end position="19"/>
    </location>
</feature>
<keyword evidence="12" id="KW-0325">Glycoprotein</keyword>
<organism evidence="26 27">
    <name type="scientific">Ooceraea biroi</name>
    <name type="common">Clonal raider ant</name>
    <name type="synonym">Cerapachys biroi</name>
    <dbReference type="NCBI Taxonomy" id="2015173"/>
    <lineage>
        <taxon>Eukaryota</taxon>
        <taxon>Metazoa</taxon>
        <taxon>Ecdysozoa</taxon>
        <taxon>Arthropoda</taxon>
        <taxon>Hexapoda</taxon>
        <taxon>Insecta</taxon>
        <taxon>Pterygota</taxon>
        <taxon>Neoptera</taxon>
        <taxon>Endopterygota</taxon>
        <taxon>Hymenoptera</taxon>
        <taxon>Apocrita</taxon>
        <taxon>Aculeata</taxon>
        <taxon>Formicoidea</taxon>
        <taxon>Formicidae</taxon>
        <taxon>Dorylinae</taxon>
        <taxon>Ooceraea</taxon>
    </lineage>
</organism>
<feature type="region of interest" description="Disordered" evidence="21">
    <location>
        <begin position="87"/>
        <end position="138"/>
    </location>
</feature>
<dbReference type="GO" id="GO:0031902">
    <property type="term" value="C:late endosome membrane"/>
    <property type="evidence" value="ECO:0007669"/>
    <property type="project" value="TreeGrafter"/>
</dbReference>
<dbReference type="PANTHER" id="PTHR11506:SF35">
    <property type="entry name" value="LYSOSOME-ASSOCIATED MEMBRANE GLYCOPROTEIN 5"/>
    <property type="match status" value="1"/>
</dbReference>
<dbReference type="InterPro" id="IPR048524">
    <property type="entry name" value="Lamp2-like_TM"/>
</dbReference>
<keyword evidence="9 22" id="KW-1133">Transmembrane helix</keyword>
<evidence type="ECO:0000256" key="20">
    <source>
        <dbReference type="PROSITE-ProRule" id="PRU00740"/>
    </source>
</evidence>
<comment type="subcellular location">
    <subcellularLocation>
        <location evidence="4">Cell projection</location>
        <location evidence="4">Dendrite</location>
    </subcellularLocation>
    <subcellularLocation>
        <location evidence="17">Cell projection</location>
        <location evidence="17">Growth cone membrane</location>
        <topology evidence="17">Single-pass type I membrane protein</topology>
    </subcellularLocation>
    <subcellularLocation>
        <location evidence="15">Cytoplasmic vesicle</location>
        <location evidence="15">Secretory vesicle</location>
        <location evidence="15">Synaptic vesicle membrane</location>
        <topology evidence="15">Single-pass type I membrane protein</topology>
    </subcellularLocation>
    <subcellularLocation>
        <location evidence="2">Early endosome membrane</location>
        <topology evidence="2">Single-pass type I membrane protein</topology>
    </subcellularLocation>
    <subcellularLocation>
        <location evidence="1">Endoplasmic reticulum-Golgi intermediate compartment membrane</location>
        <topology evidence="1">Single-pass type I membrane protein</topology>
    </subcellularLocation>
    <subcellularLocation>
        <location evidence="20">Membrane</location>
        <topology evidence="20">Single-pass type I membrane protein</topology>
    </subcellularLocation>
    <subcellularLocation>
        <location evidence="3">Recycling endosome</location>
    </subcellularLocation>
</comment>
<evidence type="ECO:0000259" key="24">
    <source>
        <dbReference type="Pfam" id="PF01299"/>
    </source>
</evidence>
<feature type="compositionally biased region" description="Low complexity" evidence="21">
    <location>
        <begin position="98"/>
        <end position="122"/>
    </location>
</feature>
<dbReference type="OrthoDB" id="6232933at2759"/>
<evidence type="ECO:0000256" key="4">
    <source>
        <dbReference type="ARBA" id="ARBA00004279"/>
    </source>
</evidence>
<sequence>MLKPLLLLCCAATIVSVLAADLKDVNANVPANSANSGAAVNPQLPLKTSDDSNAHLPPVVSHDSNADTKLDSETLKVAPVIIPTIIPTIKPTEPPTKPTTKATTTSTTSTTTPTPTTTAAPTTPAPTTPLPPPSTGKWTVKENNTLCIIVQVAAQFNVSYTNAKNVTIHKAMDIPSNGTATGKCGSTEQNLTLSWTPQAGALSQDNFTLHFVKNETDKRYSLHHLEISLASEEFPNDKSNKTVTLVHVAPQFSTGLSNSYRCLKEQTLNLTLLGRNETVGQLKVSDLQFQAFRGDNTTVFGLAKDCSFNTPDIVPITVGCALAVLVVIVLIVYLVGRRRSQARGYLSM</sequence>
<evidence type="ECO:0000256" key="19">
    <source>
        <dbReference type="ARBA" id="ARBA00076257"/>
    </source>
</evidence>
<evidence type="ECO:0000256" key="10">
    <source>
        <dbReference type="ARBA" id="ARBA00023018"/>
    </source>
</evidence>
<evidence type="ECO:0000256" key="1">
    <source>
        <dbReference type="ARBA" id="ARBA00004151"/>
    </source>
</evidence>
<evidence type="ECO:0000256" key="11">
    <source>
        <dbReference type="ARBA" id="ARBA00023136"/>
    </source>
</evidence>
<dbReference type="InterPro" id="IPR048528">
    <property type="entry name" value="Lamp2-like_luminal"/>
</dbReference>
<dbReference type="Gene3D" id="2.40.160.110">
    <property type="match status" value="1"/>
</dbReference>
<evidence type="ECO:0000313" key="27">
    <source>
        <dbReference type="Proteomes" id="UP000279307"/>
    </source>
</evidence>
<feature type="domain" description="Lysosome-associated membrane glycoprotein 2-like transmembrane" evidence="25">
    <location>
        <begin position="314"/>
        <end position="345"/>
    </location>
</feature>
<feature type="region of interest" description="Disordered" evidence="21">
    <location>
        <begin position="31"/>
        <end position="66"/>
    </location>
</feature>
<evidence type="ECO:0000256" key="7">
    <source>
        <dbReference type="ARBA" id="ARBA00022729"/>
    </source>
</evidence>
<keyword evidence="8" id="KW-0967">Endosome</keyword>
<feature type="domain" description="Lysosome-associated membrane glycoprotein 2-like luminal" evidence="24">
    <location>
        <begin position="133"/>
        <end position="293"/>
    </location>
</feature>
<dbReference type="AlphaFoldDB" id="A0A3L8DM75"/>
<evidence type="ECO:0000256" key="22">
    <source>
        <dbReference type="SAM" id="Phobius"/>
    </source>
</evidence>
<feature type="transmembrane region" description="Helical" evidence="22">
    <location>
        <begin position="313"/>
        <end position="335"/>
    </location>
</feature>
<evidence type="ECO:0000256" key="9">
    <source>
        <dbReference type="ARBA" id="ARBA00022989"/>
    </source>
</evidence>
<feature type="compositionally biased region" description="Low complexity" evidence="21">
    <location>
        <begin position="31"/>
        <end position="42"/>
    </location>
</feature>
<evidence type="ECO:0000256" key="17">
    <source>
        <dbReference type="ARBA" id="ARBA00060492"/>
    </source>
</evidence>
<evidence type="ECO:0000256" key="16">
    <source>
        <dbReference type="ARBA" id="ARBA00053950"/>
    </source>
</evidence>
<evidence type="ECO:0000256" key="12">
    <source>
        <dbReference type="ARBA" id="ARBA00023180"/>
    </source>
</evidence>
<comment type="function">
    <text evidence="16">Plays a role in short-term synaptic plasticity in a subset of GABAergic neurons in the brain.</text>
</comment>
<evidence type="ECO:0000256" key="23">
    <source>
        <dbReference type="SAM" id="SignalP"/>
    </source>
</evidence>
<comment type="caution">
    <text evidence="26">The sequence shown here is derived from an EMBL/GenBank/DDBJ whole genome shotgun (WGS) entry which is preliminary data.</text>
</comment>
<evidence type="ECO:0000313" key="26">
    <source>
        <dbReference type="EMBL" id="RLU21540.1"/>
    </source>
</evidence>
<dbReference type="PANTHER" id="PTHR11506">
    <property type="entry name" value="LYSOSOME-ASSOCIATED MEMBRANE GLYCOPROTEIN"/>
    <property type="match status" value="1"/>
</dbReference>
<keyword evidence="7 23" id="KW-0732">Signal</keyword>
<name>A0A3L8DM75_OOCBI</name>
<evidence type="ECO:0000256" key="3">
    <source>
        <dbReference type="ARBA" id="ARBA00004172"/>
    </source>
</evidence>
<comment type="similarity">
    <text evidence="5 20">Belongs to the LAMP family.</text>
</comment>
<protein>
    <recommendedName>
        <fullName evidence="18">Lysosome-associated membrane glycoprotein 5</fullName>
    </recommendedName>
    <alternativeName>
        <fullName evidence="19">Lysosome-associated membrane protein 5</fullName>
    </alternativeName>
</protein>
<dbReference type="EMBL" id="QOIP01000006">
    <property type="protein sequence ID" value="RLU21540.1"/>
    <property type="molecule type" value="Genomic_DNA"/>
</dbReference>
<keyword evidence="6 20" id="KW-0812">Transmembrane</keyword>
<dbReference type="GO" id="GO:0005765">
    <property type="term" value="C:lysosomal membrane"/>
    <property type="evidence" value="ECO:0007669"/>
    <property type="project" value="TreeGrafter"/>
</dbReference>
<dbReference type="GO" id="GO:0072594">
    <property type="term" value="P:establishment of protein localization to organelle"/>
    <property type="evidence" value="ECO:0007669"/>
    <property type="project" value="TreeGrafter"/>
</dbReference>
<evidence type="ECO:0000259" key="25">
    <source>
        <dbReference type="Pfam" id="PF21222"/>
    </source>
</evidence>
<feature type="compositionally biased region" description="Pro residues" evidence="21">
    <location>
        <begin position="123"/>
        <end position="134"/>
    </location>
</feature>
<proteinExistence type="inferred from homology"/>
<evidence type="ECO:0000256" key="13">
    <source>
        <dbReference type="ARBA" id="ARBA00023273"/>
    </source>
</evidence>
<keyword evidence="10" id="KW-0770">Synapse</keyword>